<feature type="transmembrane region" description="Helical" evidence="10">
    <location>
        <begin position="229"/>
        <end position="254"/>
    </location>
</feature>
<proteinExistence type="predicted"/>
<comment type="caution">
    <text evidence="13">The sequence shown here is derived from an EMBL/GenBank/DDBJ whole genome shotgun (WGS) entry which is preliminary data.</text>
</comment>
<dbReference type="AlphaFoldDB" id="A0A4T0FQQ3"/>
<dbReference type="Pfam" id="PF13639">
    <property type="entry name" value="zf-RING_2"/>
    <property type="match status" value="1"/>
</dbReference>
<dbReference type="EMBL" id="SPNW01000018">
    <property type="protein sequence ID" value="TIA90570.1"/>
    <property type="molecule type" value="Genomic_DNA"/>
</dbReference>
<dbReference type="InterPro" id="IPR001841">
    <property type="entry name" value="Znf_RING"/>
</dbReference>
<gene>
    <name evidence="13" type="ORF">E3P99_01507</name>
</gene>
<dbReference type="Proteomes" id="UP000310189">
    <property type="component" value="Unassembled WGS sequence"/>
</dbReference>
<feature type="compositionally biased region" description="Polar residues" evidence="9">
    <location>
        <begin position="463"/>
        <end position="475"/>
    </location>
</feature>
<feature type="signal peptide" evidence="11">
    <location>
        <begin position="1"/>
        <end position="19"/>
    </location>
</feature>
<organism evidence="13 14">
    <name type="scientific">Wallemia hederae</name>
    <dbReference type="NCBI Taxonomy" id="1540922"/>
    <lineage>
        <taxon>Eukaryota</taxon>
        <taxon>Fungi</taxon>
        <taxon>Dikarya</taxon>
        <taxon>Basidiomycota</taxon>
        <taxon>Wallemiomycotina</taxon>
        <taxon>Wallemiomycetes</taxon>
        <taxon>Wallemiales</taxon>
        <taxon>Wallemiaceae</taxon>
        <taxon>Wallemia</taxon>
    </lineage>
</organism>
<evidence type="ECO:0000313" key="13">
    <source>
        <dbReference type="EMBL" id="TIA90570.1"/>
    </source>
</evidence>
<keyword evidence="3" id="KW-0479">Metal-binding</keyword>
<evidence type="ECO:0000256" key="11">
    <source>
        <dbReference type="SAM" id="SignalP"/>
    </source>
</evidence>
<feature type="chain" id="PRO_5020485271" description="RING-type domain-containing protein" evidence="11">
    <location>
        <begin position="20"/>
        <end position="593"/>
    </location>
</feature>
<reference evidence="13 14" key="1">
    <citation type="submission" date="2019-03" db="EMBL/GenBank/DDBJ databases">
        <title>Sequencing 23 genomes of Wallemia ichthyophaga.</title>
        <authorList>
            <person name="Gostincar C."/>
        </authorList>
    </citation>
    <scope>NUCLEOTIDE SEQUENCE [LARGE SCALE GENOMIC DNA]</scope>
    <source>
        <strain evidence="13 14">EXF-5753</strain>
    </source>
</reference>
<feature type="region of interest" description="Disordered" evidence="9">
    <location>
        <begin position="429"/>
        <end position="593"/>
    </location>
</feature>
<evidence type="ECO:0000256" key="1">
    <source>
        <dbReference type="ARBA" id="ARBA00004370"/>
    </source>
</evidence>
<evidence type="ECO:0000256" key="8">
    <source>
        <dbReference type="PROSITE-ProRule" id="PRU00175"/>
    </source>
</evidence>
<dbReference type="PANTHER" id="PTHR46539">
    <property type="entry name" value="E3 UBIQUITIN-PROTEIN LIGASE ATL42"/>
    <property type="match status" value="1"/>
</dbReference>
<accession>A0A4T0FQQ3</accession>
<keyword evidence="11" id="KW-0732">Signal</keyword>
<evidence type="ECO:0000259" key="12">
    <source>
        <dbReference type="PROSITE" id="PS50089"/>
    </source>
</evidence>
<feature type="compositionally biased region" description="Basic and acidic residues" evidence="9">
    <location>
        <begin position="511"/>
        <end position="523"/>
    </location>
</feature>
<dbReference type="GO" id="GO:0016020">
    <property type="term" value="C:membrane"/>
    <property type="evidence" value="ECO:0007669"/>
    <property type="project" value="UniProtKB-SubCell"/>
</dbReference>
<evidence type="ECO:0000256" key="2">
    <source>
        <dbReference type="ARBA" id="ARBA00022692"/>
    </source>
</evidence>
<dbReference type="CDD" id="cd16454">
    <property type="entry name" value="RING-H2_PA-TM-RING"/>
    <property type="match status" value="1"/>
</dbReference>
<evidence type="ECO:0000256" key="10">
    <source>
        <dbReference type="SAM" id="Phobius"/>
    </source>
</evidence>
<dbReference type="Gene3D" id="3.30.40.10">
    <property type="entry name" value="Zinc/RING finger domain, C3HC4 (zinc finger)"/>
    <property type="match status" value="1"/>
</dbReference>
<keyword evidence="2 10" id="KW-0812">Transmembrane</keyword>
<keyword evidence="5" id="KW-0862">Zinc</keyword>
<evidence type="ECO:0000256" key="7">
    <source>
        <dbReference type="ARBA" id="ARBA00023136"/>
    </source>
</evidence>
<dbReference type="PANTHER" id="PTHR46539:SF1">
    <property type="entry name" value="E3 UBIQUITIN-PROTEIN LIGASE ATL42"/>
    <property type="match status" value="1"/>
</dbReference>
<evidence type="ECO:0000313" key="14">
    <source>
        <dbReference type="Proteomes" id="UP000310189"/>
    </source>
</evidence>
<feature type="compositionally biased region" description="Low complexity" evidence="9">
    <location>
        <begin position="525"/>
        <end position="556"/>
    </location>
</feature>
<sequence length="593" mass="64850">MNFAALIILIAGLWQLIYAYIPANAVDHEYSNDTDKSSHLQLYGDVRGFEDGSISLQMSGEDTNGTTSGFIVHFSEQNATSQPATDSPWLAFISCDANSTDSTEEYDIFSFAADRGARAVLLYTTTKERCQINPVFLQTYNRVIDVFATSTRDSARLIDNQFDVNSTYYWYNSQSINDTARAIQQDANTRNPYLLATLSAYNATQAPTNPDQGDPGTQQEQDNPSNTSLAMIILYVIIAVVTILFIIVILSGAFRAVRNPQRYGERPATRQVMDTVTGQTVVVEDRGQTRAGGIARAILETFPLVNFNNEPKMRQKGANDGGSESTGSPDIEMGEANANTSPDHPSKETTKEGVAVAADESQSQSEDDDDSPQNCPICYEDFEQGEQLRLLPCNEKHCFHAKCIDPWLLEVQGVCPLCRQDFRDPAAQPLSAGAGNESTTGSVDQSNTTTTTDTTQFPPYTTAHLSNTGRRQSLRSVGGALRVSLRRQRRQTGDGDGEGNGEGDGGVEDNADTHNDTTIHEADITENINSNDTTNNSNNTTATNDTANAPHTTNDTSDATPNDSNERRTDTSSRPLFNRLFKRQKNTDGSDRV</sequence>
<keyword evidence="6 10" id="KW-1133">Transmembrane helix</keyword>
<feature type="compositionally biased region" description="Low complexity" evidence="9">
    <location>
        <begin position="439"/>
        <end position="462"/>
    </location>
</feature>
<keyword evidence="14" id="KW-1185">Reference proteome</keyword>
<dbReference type="GO" id="GO:0008270">
    <property type="term" value="F:zinc ion binding"/>
    <property type="evidence" value="ECO:0007669"/>
    <property type="project" value="UniProtKB-KW"/>
</dbReference>
<dbReference type="SUPFAM" id="SSF57850">
    <property type="entry name" value="RING/U-box"/>
    <property type="match status" value="1"/>
</dbReference>
<dbReference type="InterPro" id="IPR013083">
    <property type="entry name" value="Znf_RING/FYVE/PHD"/>
</dbReference>
<evidence type="ECO:0000256" key="6">
    <source>
        <dbReference type="ARBA" id="ARBA00022989"/>
    </source>
</evidence>
<feature type="region of interest" description="Disordered" evidence="9">
    <location>
        <begin position="310"/>
        <end position="377"/>
    </location>
</feature>
<keyword evidence="4 8" id="KW-0863">Zinc-finger</keyword>
<evidence type="ECO:0000256" key="4">
    <source>
        <dbReference type="ARBA" id="ARBA00022771"/>
    </source>
</evidence>
<dbReference type="OrthoDB" id="8062037at2759"/>
<comment type="subcellular location">
    <subcellularLocation>
        <location evidence="1">Membrane</location>
    </subcellularLocation>
</comment>
<feature type="domain" description="RING-type" evidence="12">
    <location>
        <begin position="375"/>
        <end position="419"/>
    </location>
</feature>
<feature type="region of interest" description="Disordered" evidence="9">
    <location>
        <begin position="204"/>
        <end position="223"/>
    </location>
</feature>
<dbReference type="SMART" id="SM00184">
    <property type="entry name" value="RING"/>
    <property type="match status" value="1"/>
</dbReference>
<evidence type="ECO:0000256" key="3">
    <source>
        <dbReference type="ARBA" id="ARBA00022723"/>
    </source>
</evidence>
<dbReference type="PROSITE" id="PS50089">
    <property type="entry name" value="ZF_RING_2"/>
    <property type="match status" value="1"/>
</dbReference>
<evidence type="ECO:0000256" key="9">
    <source>
        <dbReference type="SAM" id="MobiDB-lite"/>
    </source>
</evidence>
<name>A0A4T0FQQ3_9BASI</name>
<protein>
    <recommendedName>
        <fullName evidence="12">RING-type domain-containing protein</fullName>
    </recommendedName>
</protein>
<evidence type="ECO:0000256" key="5">
    <source>
        <dbReference type="ARBA" id="ARBA00022833"/>
    </source>
</evidence>
<feature type="compositionally biased region" description="Acidic residues" evidence="9">
    <location>
        <begin position="495"/>
        <end position="510"/>
    </location>
</feature>
<keyword evidence="7 10" id="KW-0472">Membrane</keyword>